<sequence>MSAGPNIEVKTVVVGDTDAGKTSLSERFCYGEAPTAAHPTIGASFLQKVVNIPESPPVVLQLWDTAGQERFRSMAPMYYRGATAAIIVFDVSKENAWNTIQTWQKDLMTYAEPGVVICVAGNKVDLDPAPSFSEEACRASCSSWDATFHLTSATTGQGVDELFTTVARRGATLAAQNQRQMRQQLPKSTGTSSSSSSSCC</sequence>
<dbReference type="CDD" id="cd00154">
    <property type="entry name" value="Rab"/>
    <property type="match status" value="1"/>
</dbReference>
<dbReference type="Gene3D" id="3.40.50.300">
    <property type="entry name" value="P-loop containing nucleotide triphosphate hydrolases"/>
    <property type="match status" value="1"/>
</dbReference>
<organism evidence="3">
    <name type="scientific">Aureoumbra lagunensis</name>
    <dbReference type="NCBI Taxonomy" id="44058"/>
    <lineage>
        <taxon>Eukaryota</taxon>
        <taxon>Sar</taxon>
        <taxon>Stramenopiles</taxon>
        <taxon>Ochrophyta</taxon>
        <taxon>Pelagophyceae</taxon>
        <taxon>Pelagomonadales</taxon>
        <taxon>Aureoumbra</taxon>
    </lineage>
</organism>
<dbReference type="GO" id="GO:0003924">
    <property type="term" value="F:GTPase activity"/>
    <property type="evidence" value="ECO:0007669"/>
    <property type="project" value="InterPro"/>
</dbReference>
<protein>
    <submittedName>
        <fullName evidence="3">Uncharacterized protein</fullName>
    </submittedName>
</protein>
<dbReference type="GO" id="GO:0005525">
    <property type="term" value="F:GTP binding"/>
    <property type="evidence" value="ECO:0007669"/>
    <property type="project" value="InterPro"/>
</dbReference>
<feature type="compositionally biased region" description="Polar residues" evidence="2">
    <location>
        <begin position="175"/>
        <end position="191"/>
    </location>
</feature>
<dbReference type="InterPro" id="IPR001806">
    <property type="entry name" value="Small_GTPase"/>
</dbReference>
<proteinExistence type="predicted"/>
<evidence type="ECO:0000256" key="2">
    <source>
        <dbReference type="SAM" id="MobiDB-lite"/>
    </source>
</evidence>
<dbReference type="SUPFAM" id="SSF52540">
    <property type="entry name" value="P-loop containing nucleoside triphosphate hydrolases"/>
    <property type="match status" value="1"/>
</dbReference>
<evidence type="ECO:0000313" key="3">
    <source>
        <dbReference type="EMBL" id="CAE0363191.1"/>
    </source>
</evidence>
<name>A0A7S3JTQ7_9STRA</name>
<dbReference type="SMART" id="SM00175">
    <property type="entry name" value="RAB"/>
    <property type="match status" value="1"/>
</dbReference>
<dbReference type="PROSITE" id="PS51421">
    <property type="entry name" value="RAS"/>
    <property type="match status" value="1"/>
</dbReference>
<dbReference type="PROSITE" id="PS51419">
    <property type="entry name" value="RAB"/>
    <property type="match status" value="1"/>
</dbReference>
<evidence type="ECO:0000256" key="1">
    <source>
        <dbReference type="ARBA" id="ARBA00022741"/>
    </source>
</evidence>
<dbReference type="PANTHER" id="PTHR47978">
    <property type="match status" value="1"/>
</dbReference>
<gene>
    <name evidence="3" type="ORF">ALAG00032_LOCUS3932</name>
</gene>
<dbReference type="FunFam" id="3.40.50.300:FF:000808">
    <property type="entry name" value="Small GTP-binding protein, putative"/>
    <property type="match status" value="1"/>
</dbReference>
<dbReference type="PRINTS" id="PR00449">
    <property type="entry name" value="RASTRNSFRMNG"/>
</dbReference>
<dbReference type="SMART" id="SM00173">
    <property type="entry name" value="RAS"/>
    <property type="match status" value="1"/>
</dbReference>
<dbReference type="AlphaFoldDB" id="A0A7S3JTQ7"/>
<dbReference type="SMART" id="SM00174">
    <property type="entry name" value="RHO"/>
    <property type="match status" value="1"/>
</dbReference>
<dbReference type="InterPro" id="IPR005225">
    <property type="entry name" value="Small_GTP-bd"/>
</dbReference>
<feature type="region of interest" description="Disordered" evidence="2">
    <location>
        <begin position="175"/>
        <end position="200"/>
    </location>
</feature>
<dbReference type="PROSITE" id="PS51417">
    <property type="entry name" value="ARF"/>
    <property type="match status" value="1"/>
</dbReference>
<dbReference type="InterPro" id="IPR027417">
    <property type="entry name" value="P-loop_NTPase"/>
</dbReference>
<dbReference type="NCBIfam" id="TIGR00231">
    <property type="entry name" value="small_GTP"/>
    <property type="match status" value="1"/>
</dbReference>
<dbReference type="SMART" id="SM00176">
    <property type="entry name" value="RAN"/>
    <property type="match status" value="1"/>
</dbReference>
<reference evidence="3" key="1">
    <citation type="submission" date="2021-01" db="EMBL/GenBank/DDBJ databases">
        <authorList>
            <person name="Corre E."/>
            <person name="Pelletier E."/>
            <person name="Niang G."/>
            <person name="Scheremetjew M."/>
            <person name="Finn R."/>
            <person name="Kale V."/>
            <person name="Holt S."/>
            <person name="Cochrane G."/>
            <person name="Meng A."/>
            <person name="Brown T."/>
            <person name="Cohen L."/>
        </authorList>
    </citation>
    <scope>NUCLEOTIDE SEQUENCE</scope>
    <source>
        <strain evidence="3">CCMP1510</strain>
    </source>
</reference>
<keyword evidence="1" id="KW-0547">Nucleotide-binding</keyword>
<dbReference type="Pfam" id="PF00071">
    <property type="entry name" value="Ras"/>
    <property type="match status" value="1"/>
</dbReference>
<accession>A0A7S3JTQ7</accession>
<dbReference type="EMBL" id="HBIJ01005561">
    <property type="protein sequence ID" value="CAE0363191.1"/>
    <property type="molecule type" value="Transcribed_RNA"/>
</dbReference>